<dbReference type="PROSITE" id="PS00141">
    <property type="entry name" value="ASP_PROTEASE"/>
    <property type="match status" value="1"/>
</dbReference>
<dbReference type="SMART" id="SM00343">
    <property type="entry name" value="ZnF_C2HC"/>
    <property type="match status" value="2"/>
</dbReference>
<dbReference type="PROSITE" id="PS50158">
    <property type="entry name" value="ZF_CCHC"/>
    <property type="match status" value="2"/>
</dbReference>
<dbReference type="GO" id="GO:0004190">
    <property type="term" value="F:aspartic-type endopeptidase activity"/>
    <property type="evidence" value="ECO:0007669"/>
    <property type="project" value="InterPro"/>
</dbReference>
<dbReference type="SUPFAM" id="SSF57756">
    <property type="entry name" value="Retrovirus zinc finger-like domains"/>
    <property type="match status" value="2"/>
</dbReference>
<dbReference type="InterPro" id="IPR001995">
    <property type="entry name" value="Peptidase_A2_cat"/>
</dbReference>
<keyword evidence="5" id="KW-1185">Reference proteome</keyword>
<evidence type="ECO:0000259" key="3">
    <source>
        <dbReference type="PROSITE" id="PS50175"/>
    </source>
</evidence>
<evidence type="ECO:0000313" key="4">
    <source>
        <dbReference type="EMBL" id="RHZ47555.1"/>
    </source>
</evidence>
<dbReference type="GO" id="GO:0006508">
    <property type="term" value="P:proteolysis"/>
    <property type="evidence" value="ECO:0007669"/>
    <property type="project" value="InterPro"/>
</dbReference>
<dbReference type="AlphaFoldDB" id="A0A397G969"/>
<keyword evidence="1" id="KW-0862">Zinc</keyword>
<feature type="domain" description="CCHC-type" evidence="2">
    <location>
        <begin position="67"/>
        <end position="83"/>
    </location>
</feature>
<dbReference type="PROSITE" id="PS50175">
    <property type="entry name" value="ASP_PROT_RETROV"/>
    <property type="match status" value="1"/>
</dbReference>
<dbReference type="InterPro" id="IPR001969">
    <property type="entry name" value="Aspartic_peptidase_AS"/>
</dbReference>
<keyword evidence="1" id="KW-0863">Zinc-finger</keyword>
<dbReference type="Proteomes" id="UP000266861">
    <property type="component" value="Unassembled WGS sequence"/>
</dbReference>
<dbReference type="GO" id="GO:0008270">
    <property type="term" value="F:zinc ion binding"/>
    <property type="evidence" value="ECO:0007669"/>
    <property type="project" value="UniProtKB-KW"/>
</dbReference>
<proteinExistence type="predicted"/>
<reference evidence="4 5" key="1">
    <citation type="submission" date="2018-08" db="EMBL/GenBank/DDBJ databases">
        <title>Genome and evolution of the arbuscular mycorrhizal fungus Diversispora epigaea (formerly Glomus versiforme) and its bacterial endosymbionts.</title>
        <authorList>
            <person name="Sun X."/>
            <person name="Fei Z."/>
            <person name="Harrison M."/>
        </authorList>
    </citation>
    <scope>NUCLEOTIDE SEQUENCE [LARGE SCALE GENOMIC DNA]</scope>
    <source>
        <strain evidence="4 5">IT104</strain>
    </source>
</reference>
<organism evidence="4 5">
    <name type="scientific">Diversispora epigaea</name>
    <dbReference type="NCBI Taxonomy" id="1348612"/>
    <lineage>
        <taxon>Eukaryota</taxon>
        <taxon>Fungi</taxon>
        <taxon>Fungi incertae sedis</taxon>
        <taxon>Mucoromycota</taxon>
        <taxon>Glomeromycotina</taxon>
        <taxon>Glomeromycetes</taxon>
        <taxon>Diversisporales</taxon>
        <taxon>Diversisporaceae</taxon>
        <taxon>Diversispora</taxon>
    </lineage>
</organism>
<accession>A0A397G969</accession>
<dbReference type="STRING" id="1348612.A0A397G969"/>
<evidence type="ECO:0008006" key="6">
    <source>
        <dbReference type="Google" id="ProtNLM"/>
    </source>
</evidence>
<sequence>MRLGYSDSASRNLDALENFIEDELYARLGHANYNLRKEPFGQNNNIRSTKKVYVTKKPTKVTKVIYKCSNCGKIGHRKNKCPKLGKKFKKFNYTCQSEPENSDQEDEPMVVLDDSDEEGFEAEESTSDNESQSCFNEVFLESLKYMISELIPNCPREILIELRTFLNNLFIKMKDQFDSYYDEKYIVKERNKVWEIVAKKHLTIFQPFIELLNRQNPNSLIYVTKKPTKVTKVIYKCSNCGKIGHRKNKCPKLGKKFKKFNYTCQSEPENSDQEDEPMVVLDDSDEEGFEAEESTSDNESQSCFNEVFLESLKYMISELIPNCPREILIELRTFLNNLFIKMKDQFDSYYDEKYIVKERNKVWEIVAKKHLTIFQPFIELLNRQNPNSLSYKDTNQNYYFISYPNIPENTKLHSLNHAIKVYQGAQITRNWPNPFEVDFLKIEPNDVATILCRIGDLIIVHAILDTGADSSMFTDNIFKHLGIKINKKNVHKLTGTVGDSQSIEDSITVYEDISVIPTKKDRNGNDISIMILGTKWQHRVGWDPIVKGEFIATHNRKTIIIPLSTHQCSML</sequence>
<comment type="caution">
    <text evidence="4">The sequence shown here is derived from an EMBL/GenBank/DDBJ whole genome shotgun (WGS) entry which is preliminary data.</text>
</comment>
<feature type="domain" description="CCHC-type" evidence="2">
    <location>
        <begin position="236"/>
        <end position="252"/>
    </location>
</feature>
<dbReference type="InterPro" id="IPR001878">
    <property type="entry name" value="Znf_CCHC"/>
</dbReference>
<dbReference type="InterPro" id="IPR036875">
    <property type="entry name" value="Znf_CCHC_sf"/>
</dbReference>
<keyword evidence="1" id="KW-0479">Metal-binding</keyword>
<gene>
    <name evidence="4" type="ORF">Glove_578g52</name>
</gene>
<feature type="domain" description="Peptidase A2" evidence="3">
    <location>
        <begin position="460"/>
        <end position="476"/>
    </location>
</feature>
<dbReference type="Pfam" id="PF00098">
    <property type="entry name" value="zf-CCHC"/>
    <property type="match status" value="2"/>
</dbReference>
<dbReference type="EMBL" id="PQFF01000487">
    <property type="protein sequence ID" value="RHZ47555.1"/>
    <property type="molecule type" value="Genomic_DNA"/>
</dbReference>
<dbReference type="GO" id="GO:0003676">
    <property type="term" value="F:nucleic acid binding"/>
    <property type="evidence" value="ECO:0007669"/>
    <property type="project" value="InterPro"/>
</dbReference>
<protein>
    <recommendedName>
        <fullName evidence="6">CCHC-type domain-containing protein</fullName>
    </recommendedName>
</protein>
<evidence type="ECO:0000313" key="5">
    <source>
        <dbReference type="Proteomes" id="UP000266861"/>
    </source>
</evidence>
<name>A0A397G969_9GLOM</name>
<dbReference type="OrthoDB" id="2430591at2759"/>
<evidence type="ECO:0000256" key="1">
    <source>
        <dbReference type="PROSITE-ProRule" id="PRU00047"/>
    </source>
</evidence>
<evidence type="ECO:0000259" key="2">
    <source>
        <dbReference type="PROSITE" id="PS50158"/>
    </source>
</evidence>